<evidence type="ECO:0000259" key="10">
    <source>
        <dbReference type="Pfam" id="PF02230"/>
    </source>
</evidence>
<comment type="similarity">
    <text evidence="1">Belongs to the AB hydrolase superfamily. AB hydrolase 2 family.</text>
</comment>
<dbReference type="EMBL" id="CP143811">
    <property type="protein sequence ID" value="WVO22647.1"/>
    <property type="molecule type" value="Genomic_DNA"/>
</dbReference>
<reference evidence="11 12" key="1">
    <citation type="submission" date="2024-01" db="EMBL/GenBank/DDBJ databases">
        <title>Comparative genomics of Cryptococcus and Kwoniella reveals pathogenesis evolution and contrasting modes of karyotype evolution via chromosome fusion or intercentromeric recombination.</title>
        <authorList>
            <person name="Coelho M.A."/>
            <person name="David-Palma M."/>
            <person name="Shea T."/>
            <person name="Bowers K."/>
            <person name="McGinley-Smith S."/>
            <person name="Mohammad A.W."/>
            <person name="Gnirke A."/>
            <person name="Yurkov A.M."/>
            <person name="Nowrousian M."/>
            <person name="Sun S."/>
            <person name="Cuomo C.A."/>
            <person name="Heitman J."/>
        </authorList>
    </citation>
    <scope>NUCLEOTIDE SEQUENCE [LARGE SCALE GENOMIC DNA]</scope>
    <source>
        <strain evidence="11 12">7685027</strain>
    </source>
</reference>
<feature type="domain" description="Phospholipase/carboxylesterase/thioesterase" evidence="10">
    <location>
        <begin position="108"/>
        <end position="332"/>
    </location>
</feature>
<evidence type="ECO:0000256" key="8">
    <source>
        <dbReference type="ARBA" id="ARBA00031195"/>
    </source>
</evidence>
<keyword evidence="6" id="KW-0443">Lipid metabolism</keyword>
<dbReference type="Gene3D" id="3.40.50.1820">
    <property type="entry name" value="alpha/beta hydrolase"/>
    <property type="match status" value="1"/>
</dbReference>
<proteinExistence type="inferred from homology"/>
<evidence type="ECO:0000256" key="1">
    <source>
        <dbReference type="ARBA" id="ARBA00006499"/>
    </source>
</evidence>
<evidence type="ECO:0000256" key="5">
    <source>
        <dbReference type="ARBA" id="ARBA00022801"/>
    </source>
</evidence>
<protein>
    <recommendedName>
        <fullName evidence="3">Acyl-protein thioesterase 1</fullName>
        <ecNumber evidence="2">3.1.2.22</ecNumber>
    </recommendedName>
    <alternativeName>
        <fullName evidence="8">Palmitoyl-protein hydrolase</fullName>
    </alternativeName>
</protein>
<organism evidence="11 12">
    <name type="scientific">Cryptococcus decagattii</name>
    <dbReference type="NCBI Taxonomy" id="1859122"/>
    <lineage>
        <taxon>Eukaryota</taxon>
        <taxon>Fungi</taxon>
        <taxon>Dikarya</taxon>
        <taxon>Basidiomycota</taxon>
        <taxon>Agaricomycotina</taxon>
        <taxon>Tremellomycetes</taxon>
        <taxon>Tremellales</taxon>
        <taxon>Cryptococcaceae</taxon>
        <taxon>Cryptococcus</taxon>
        <taxon>Cryptococcus gattii species complex</taxon>
    </lineage>
</organism>
<evidence type="ECO:0000256" key="6">
    <source>
        <dbReference type="ARBA" id="ARBA00022832"/>
    </source>
</evidence>
<keyword evidence="4" id="KW-0719">Serine esterase</keyword>
<keyword evidence="12" id="KW-1185">Reference proteome</keyword>
<comment type="function">
    <text evidence="7">Hydrolyzes fatty acids from S-acylated cysteine residues in proteins with a strong preference for palmitoylated G-alpha proteins over other acyl substrates. Mediates the deacylation of G-alpha proteins such as GPA1 in vivo, but has weak or no activity toward palmitoylated Ras proteins. Has weak lysophospholipase activity in vitro; however such activity may not exist in vivo.</text>
</comment>
<dbReference type="SUPFAM" id="SSF53474">
    <property type="entry name" value="alpha/beta-Hydrolases"/>
    <property type="match status" value="1"/>
</dbReference>
<evidence type="ECO:0000256" key="2">
    <source>
        <dbReference type="ARBA" id="ARBA00012423"/>
    </source>
</evidence>
<dbReference type="PANTHER" id="PTHR10655">
    <property type="entry name" value="LYSOPHOSPHOLIPASE-RELATED"/>
    <property type="match status" value="1"/>
</dbReference>
<evidence type="ECO:0000313" key="11">
    <source>
        <dbReference type="EMBL" id="WVO22647.1"/>
    </source>
</evidence>
<dbReference type="EC" id="3.1.2.22" evidence="2"/>
<dbReference type="Proteomes" id="UP001432216">
    <property type="component" value="Chromosome 6"/>
</dbReference>
<sequence length="336" mass="37611">MHFAKRDPYILNRGNFVYRVFSLHRSQQDRDEQQDNNEVGVLYTAALASSLAPKTKQHFHTVQPNKDSLCFAEFTACLYWFSSVPSRSQLPSTLLQDTMPSSLKHLKISPKEAHTATVIFLHGLGDSGHGWLPVAKMLWSSFPNVKWILPHAPIVPVSLNHGMAMPSWFDIRHLDKLDNPEHDDEQGMLETVKSVDELIQAEVDSGIPENRIVLGGFSQGGAISLLSALITKRKLAGVVGLSCWVPLSHKIAQMKSEHAKDIPIFWGHGTNDPVVDYSFGQRSIDFLVQKCGYRLLTQGTVFARPGIRFESYPGMPHSSCPQEIDDLKSWLTEALK</sequence>
<evidence type="ECO:0000256" key="4">
    <source>
        <dbReference type="ARBA" id="ARBA00022487"/>
    </source>
</evidence>
<evidence type="ECO:0000256" key="3">
    <source>
        <dbReference type="ARBA" id="ARBA00014923"/>
    </source>
</evidence>
<dbReference type="RefSeq" id="XP_064721886.1">
    <property type="nucleotide sequence ID" value="XM_064865814.1"/>
</dbReference>
<dbReference type="InterPro" id="IPR050565">
    <property type="entry name" value="LYPA1-2/EST-like"/>
</dbReference>
<name>A0ABZ2AW70_9TREE</name>
<comment type="catalytic activity">
    <reaction evidence="9">
        <text>S-hexadecanoyl-L-cysteinyl-[protein] + H2O = L-cysteinyl-[protein] + hexadecanoate + H(+)</text>
        <dbReference type="Rhea" id="RHEA:19233"/>
        <dbReference type="Rhea" id="RHEA-COMP:10131"/>
        <dbReference type="Rhea" id="RHEA-COMP:11032"/>
        <dbReference type="ChEBI" id="CHEBI:7896"/>
        <dbReference type="ChEBI" id="CHEBI:15377"/>
        <dbReference type="ChEBI" id="CHEBI:15378"/>
        <dbReference type="ChEBI" id="CHEBI:29950"/>
        <dbReference type="ChEBI" id="CHEBI:74151"/>
        <dbReference type="EC" id="3.1.2.22"/>
    </reaction>
</comment>
<dbReference type="GeneID" id="89990749"/>
<keyword evidence="6" id="KW-0276">Fatty acid metabolism</keyword>
<accession>A0ABZ2AW70</accession>
<gene>
    <name evidence="11" type="ORF">IAS62_003977</name>
</gene>
<evidence type="ECO:0000313" key="12">
    <source>
        <dbReference type="Proteomes" id="UP001432216"/>
    </source>
</evidence>
<dbReference type="InterPro" id="IPR003140">
    <property type="entry name" value="PLipase/COase/thioEstase"/>
</dbReference>
<keyword evidence="5" id="KW-0378">Hydrolase</keyword>
<evidence type="ECO:0000256" key="7">
    <source>
        <dbReference type="ARBA" id="ARBA00029392"/>
    </source>
</evidence>
<dbReference type="Pfam" id="PF02230">
    <property type="entry name" value="Abhydrolase_2"/>
    <property type="match status" value="1"/>
</dbReference>
<evidence type="ECO:0000256" key="9">
    <source>
        <dbReference type="ARBA" id="ARBA00047337"/>
    </source>
</evidence>
<dbReference type="PANTHER" id="PTHR10655:SF17">
    <property type="entry name" value="LYSOPHOSPHOLIPASE-LIKE PROTEIN 1"/>
    <property type="match status" value="1"/>
</dbReference>
<dbReference type="InterPro" id="IPR029058">
    <property type="entry name" value="AB_hydrolase_fold"/>
</dbReference>